<sequence length="2035" mass="213186">MRRAAIVVSVISTVAVLDGPAVAVPAVRTAPAPTPRTAPAAAEAPDAASAFLMARLQHRRIEITGERTDSTTTYAQPGGTTSVESFTGPVRVKAANGAWQPIDTHLVQSGGAIKPKAAAADVALSDGGSGKPLVAVERGQHSLGIGWTGALPKPELKGSTATYKNAVAGGGDLVVTALKEGFSHSVVLHQRPKGPVEYRIPVQASGLRLTETDDKHLRWEDDKSQAKATAPAPVMWDSSYDRASGDAEHIAPVEVDVEQAKDGRGQVMVLKPSRAFLDDPKLTYPVTIDPTDSLMGPVTDTWIQYDDYLTSQRGSTELKSGTYNGAEKARSFLKFNVDKYKGKQILDTDLRLYSTYSSTCSTANSGNQVRRITADWDPSAITWSNQPATTATGAVTSTAAKGYNSTCPAGLVSWDVDAIVQAWADGQPNYGVRIAAVDESDPLTWRRYYSANQTDGAHNAAYEPSLTVNYNTKPGAAVAVAPLSGTSTNDTTPTLTGKATDADGNTVQLSYEIWTAAGTAALQSGKSAFTASGTNAPWTPSTALAPGNYKWRATVSDGTTANGTWSAWQSFTVDTTKPAVTAVSSTAFPAGQWSGTPDAAGDFTGSFTFTPPTGDVKDIQYKLDSGAWMTAATTGTAVTKPLTFKAGAHTVTAHTRDAAGNVSADTAYTFNAGKGAALTSPGDGERPARRTGLMAQGDTSYTGVRYQFRRGETDQWQDVPPAHVRVNSTGAALSGWPVAVSGGKPAPLTWEITTTLPEDGPVDVRAVFSGATTTEASPQVSVTVDRAAGVAPSLPVGPGYVNSLTGDFTLRATDADGAGTAVTRTAYSRDGHANDDGQVQIFGPEWVSGVYAEITDSSYTGLRKTSATSVEVLMEEGAIGFTATSGGGWKPEDGAEQLTLTGQLTGTFTLTDDDGATTVFKKVDPAAETWQVESTKLPTDNTTTRVVSDMVPVGTKVLARPKYLIAPSTAANSDACASAPATAGCESLEFVYATATTATGYTTAADFGDFTGRVKEIRRWSTAPGATAATSQAVSTYRYDKDGRLRQQWDPRLSQSTQVQYSYDSAHRVYWMMPGTELPWTFTYGKAGTSAAAGDGMLLKASRPSLAQGSKTVTDGGSIANSLVYNVPLTGANAPYKLGAADVAAWGQTDAPTDATAVFPPDAVPAGNDGSALTAAAYRRAAVTYVNASGREVNTAQPGGRISTTGYNAGGAVVYALSAANRDLALATSGPALDRLADLGIAGAGTAERAALLAETKEYSADGLRLLHSYGPLHQVELEQGAADLPAGSEVPARLHTATAYDEGRPADAPVSGQPTTVTTGAFVPGRAGGDLDTRTSTTTYDWAKGLPLKAAEDPAGLNLVTSTAYDAQGRVVSTTLPRGGAAATRVTSYYTATGTGTCGGRPEWADKVCSEGPADPAAGTTSVYEYDAQGEISRTTEKAGPEVRTTQVTRDDAGRVTRTAVTGGLGTAVPETVRTYDPVNGKLTSVAAGGKTAVYDYDALGRQVSYDDGAGNVTTTEYDPLGRVVKVADSAPSTVTYSYDTAKEPRGLPTSLTDSVAGTFGATYDASGEVANETLPGGYTLTTVTDETGFTTSRAYTRDADGAALLTDVAVPTVHGQTGSGARSAGASTGQSFRYDRTGRLTDVDESGAYGQQHRTYGFDADSNRTRLVSTRDQGGGPASTTTDYTYDASDRLTGTGISYDAFGRTLTKPDTVFGYYANDLVRQQTSGGHRQTWNLDAQGRLGSWTAESLDAQGAVTASVNSVNHYRDGSDNPAWTVEDVAANLRSRNVTSLSGELAAVTGTAGDTVLQFTDLHGDAGVALPLDPQKALSVADTDEYGNVREGTASARYNWLAAQQRDSGTPAGVVLMGVRQYDPSTGRFLSVDPVYGGNANPYEYCSGDGVNCTDLTGQYGANKWGCGAFVDYPHPSHTVHGRINVHADLKCKKKVPSFSIHITLYRSRWYGWEKMDTGYESGNNKYKARAVANWAPHGHCYYYEGVGDFMIASGPHGSGHRIYGTVYNYDKHYLQGKSEMCV</sequence>
<dbReference type="NCBIfam" id="TIGR01643">
    <property type="entry name" value="YD_repeat_2x"/>
    <property type="match status" value="1"/>
</dbReference>
<evidence type="ECO:0000259" key="7">
    <source>
        <dbReference type="Pfam" id="PF24517"/>
    </source>
</evidence>
<keyword evidence="4" id="KW-0677">Repeat</keyword>
<dbReference type="InterPro" id="IPR022385">
    <property type="entry name" value="Rhs_assc_core"/>
</dbReference>
<evidence type="ECO:0000256" key="6">
    <source>
        <dbReference type="SAM" id="SignalP"/>
    </source>
</evidence>
<evidence type="ECO:0000256" key="2">
    <source>
        <dbReference type="ARBA" id="ARBA00022525"/>
    </source>
</evidence>
<dbReference type="Gene3D" id="2.180.10.10">
    <property type="entry name" value="RHS repeat-associated core"/>
    <property type="match status" value="2"/>
</dbReference>
<dbReference type="PANTHER" id="PTHR32305:SF15">
    <property type="entry name" value="PROTEIN RHSA-RELATED"/>
    <property type="match status" value="1"/>
</dbReference>
<evidence type="ECO:0000256" key="5">
    <source>
        <dbReference type="SAM" id="MobiDB-lite"/>
    </source>
</evidence>
<reference evidence="10" key="1">
    <citation type="journal article" date="2019" name="Int. J. Syst. Evol. Microbiol.">
        <title>The Global Catalogue of Microorganisms (GCM) 10K type strain sequencing project: providing services to taxonomists for standard genome sequencing and annotation.</title>
        <authorList>
            <consortium name="The Broad Institute Genomics Platform"/>
            <consortium name="The Broad Institute Genome Sequencing Center for Infectious Disease"/>
            <person name="Wu L."/>
            <person name="Ma J."/>
        </authorList>
    </citation>
    <scope>NUCLEOTIDE SEQUENCE [LARGE SCALE GENOMIC DNA]</scope>
    <source>
        <strain evidence="10">JCM 4738</strain>
    </source>
</reference>
<keyword evidence="2" id="KW-0964">Secreted</keyword>
<evidence type="ECO:0008006" key="11">
    <source>
        <dbReference type="Google" id="ProtNLM"/>
    </source>
</evidence>
<dbReference type="RefSeq" id="WP_268250183.1">
    <property type="nucleotide sequence ID" value="NZ_BMVP01000004.1"/>
</dbReference>
<dbReference type="Gene3D" id="2.60.40.10">
    <property type="entry name" value="Immunoglobulins"/>
    <property type="match status" value="1"/>
</dbReference>
<evidence type="ECO:0000259" key="8">
    <source>
        <dbReference type="Pfam" id="PF25023"/>
    </source>
</evidence>
<gene>
    <name evidence="9" type="ORF">GCM10010347_26230</name>
</gene>
<feature type="domain" description="Teneurin-like YD-shell" evidence="8">
    <location>
        <begin position="1427"/>
        <end position="1542"/>
    </location>
</feature>
<dbReference type="PANTHER" id="PTHR32305">
    <property type="match status" value="1"/>
</dbReference>
<comment type="caution">
    <text evidence="9">The sequence shown here is derived from an EMBL/GenBank/DDBJ whole genome shotgun (WGS) entry which is preliminary data.</text>
</comment>
<evidence type="ECO:0000256" key="3">
    <source>
        <dbReference type="ARBA" id="ARBA00022729"/>
    </source>
</evidence>
<feature type="chain" id="PRO_5046494834" description="DNRLRE domain-containing protein" evidence="6">
    <location>
        <begin position="24"/>
        <end position="2035"/>
    </location>
</feature>
<organism evidence="9 10">
    <name type="scientific">Streptomyces cirratus</name>
    <dbReference type="NCBI Taxonomy" id="68187"/>
    <lineage>
        <taxon>Bacteria</taxon>
        <taxon>Bacillati</taxon>
        <taxon>Actinomycetota</taxon>
        <taxon>Actinomycetes</taxon>
        <taxon>Kitasatosporales</taxon>
        <taxon>Streptomycetaceae</taxon>
        <taxon>Streptomyces</taxon>
    </lineage>
</organism>
<dbReference type="Proteomes" id="UP000642673">
    <property type="component" value="Unassembled WGS sequence"/>
</dbReference>
<proteinExistence type="predicted"/>
<name>A0ABQ3EW53_9ACTN</name>
<keyword evidence="10" id="KW-1185">Reference proteome</keyword>
<dbReference type="NCBIfam" id="TIGR03696">
    <property type="entry name" value="Rhs_assc_core"/>
    <property type="match status" value="1"/>
</dbReference>
<dbReference type="InterPro" id="IPR056823">
    <property type="entry name" value="TEN-like_YD-shell"/>
</dbReference>
<comment type="subcellular location">
    <subcellularLocation>
        <location evidence="1">Secreted</location>
    </subcellularLocation>
</comment>
<evidence type="ECO:0000256" key="4">
    <source>
        <dbReference type="ARBA" id="ARBA00022737"/>
    </source>
</evidence>
<dbReference type="InterPro" id="IPR013783">
    <property type="entry name" value="Ig-like_fold"/>
</dbReference>
<evidence type="ECO:0000313" key="10">
    <source>
        <dbReference type="Proteomes" id="UP000642673"/>
    </source>
</evidence>
<accession>A0ABQ3EW53</accession>
<dbReference type="InterPro" id="IPR006530">
    <property type="entry name" value="YD"/>
</dbReference>
<dbReference type="InterPro" id="IPR055372">
    <property type="entry name" value="CBM96"/>
</dbReference>
<feature type="domain" description="Carbohydrate-binding module family 96" evidence="7">
    <location>
        <begin position="296"/>
        <end position="441"/>
    </location>
</feature>
<dbReference type="EMBL" id="BMVP01000004">
    <property type="protein sequence ID" value="GHB55085.1"/>
    <property type="molecule type" value="Genomic_DNA"/>
</dbReference>
<dbReference type="Pfam" id="PF24517">
    <property type="entry name" value="CBM96"/>
    <property type="match status" value="1"/>
</dbReference>
<evidence type="ECO:0000256" key="1">
    <source>
        <dbReference type="ARBA" id="ARBA00004613"/>
    </source>
</evidence>
<evidence type="ECO:0000313" key="9">
    <source>
        <dbReference type="EMBL" id="GHB55085.1"/>
    </source>
</evidence>
<feature type="region of interest" description="Disordered" evidence="5">
    <location>
        <begin position="1304"/>
        <end position="1335"/>
    </location>
</feature>
<dbReference type="NCBIfam" id="NF033679">
    <property type="entry name" value="DNRLRE_dom"/>
    <property type="match status" value="1"/>
</dbReference>
<dbReference type="Pfam" id="PF25023">
    <property type="entry name" value="TEN_YD-shell"/>
    <property type="match status" value="1"/>
</dbReference>
<keyword evidence="3 6" id="KW-0732">Signal</keyword>
<feature type="signal peptide" evidence="6">
    <location>
        <begin position="1"/>
        <end position="23"/>
    </location>
</feature>
<protein>
    <recommendedName>
        <fullName evidence="11">DNRLRE domain-containing protein</fullName>
    </recommendedName>
</protein>
<dbReference type="InterPro" id="IPR050708">
    <property type="entry name" value="T6SS_VgrG/RHS"/>
</dbReference>